<evidence type="ECO:0000313" key="2">
    <source>
        <dbReference type="EMBL" id="RAL64415.1"/>
    </source>
</evidence>
<evidence type="ECO:0000259" key="1">
    <source>
        <dbReference type="Pfam" id="PF12074"/>
    </source>
</evidence>
<sequence>MLATLPVSKSNASAAIGLAAIAGKEANEAALSAETFAYCIILEKEFQTNFALDKSIINAFTKGVSDKKVL</sequence>
<dbReference type="InterPro" id="IPR022716">
    <property type="entry name" value="Gcn1_N"/>
</dbReference>
<proteinExistence type="predicted"/>
<accession>A0A395IVT8</accession>
<dbReference type="Proteomes" id="UP000249056">
    <property type="component" value="Unassembled WGS sequence"/>
</dbReference>
<dbReference type="AlphaFoldDB" id="A0A395IVT8"/>
<organism evidence="2 3">
    <name type="scientific">Monilinia fructigena</name>
    <dbReference type="NCBI Taxonomy" id="38457"/>
    <lineage>
        <taxon>Eukaryota</taxon>
        <taxon>Fungi</taxon>
        <taxon>Dikarya</taxon>
        <taxon>Ascomycota</taxon>
        <taxon>Pezizomycotina</taxon>
        <taxon>Leotiomycetes</taxon>
        <taxon>Helotiales</taxon>
        <taxon>Sclerotiniaceae</taxon>
        <taxon>Monilinia</taxon>
    </lineage>
</organism>
<dbReference type="Pfam" id="PF12074">
    <property type="entry name" value="Gcn1_N"/>
    <property type="match status" value="1"/>
</dbReference>
<name>A0A395IVT8_9HELO</name>
<comment type="caution">
    <text evidence="2">The sequence shown here is derived from an EMBL/GenBank/DDBJ whole genome shotgun (WGS) entry which is preliminary data.</text>
</comment>
<reference evidence="2 3" key="1">
    <citation type="submission" date="2018-06" db="EMBL/GenBank/DDBJ databases">
        <title>Genome Sequence of the Brown Rot Fungal Pathogen Monilinia fructigena.</title>
        <authorList>
            <person name="Landi L."/>
            <person name="De Miccolis Angelini R.M."/>
            <person name="Pollastro S."/>
            <person name="Abate D."/>
            <person name="Faretra F."/>
            <person name="Romanazzi G."/>
        </authorList>
    </citation>
    <scope>NUCLEOTIDE SEQUENCE [LARGE SCALE GENOMIC DNA]</scope>
    <source>
        <strain evidence="2 3">Mfrg269</strain>
    </source>
</reference>
<feature type="domain" description="Gcn1 N-terminal" evidence="1">
    <location>
        <begin position="1"/>
        <end position="69"/>
    </location>
</feature>
<evidence type="ECO:0000313" key="3">
    <source>
        <dbReference type="Proteomes" id="UP000249056"/>
    </source>
</evidence>
<dbReference type="EMBL" id="QKRW01000014">
    <property type="protein sequence ID" value="RAL64415.1"/>
    <property type="molecule type" value="Genomic_DNA"/>
</dbReference>
<gene>
    <name evidence="2" type="ORF">DID88_001891</name>
</gene>
<keyword evidence="3" id="KW-1185">Reference proteome</keyword>
<protein>
    <recommendedName>
        <fullName evidence="1">Gcn1 N-terminal domain-containing protein</fullName>
    </recommendedName>
</protein>